<dbReference type="Gene3D" id="3.40.50.2000">
    <property type="entry name" value="Glycogen Phosphorylase B"/>
    <property type="match status" value="2"/>
</dbReference>
<keyword evidence="2 6" id="KW-0808">Transferase</keyword>
<feature type="compositionally biased region" description="Low complexity" evidence="3">
    <location>
        <begin position="397"/>
        <end position="406"/>
    </location>
</feature>
<evidence type="ECO:0000256" key="1">
    <source>
        <dbReference type="ARBA" id="ARBA00022676"/>
    </source>
</evidence>
<feature type="region of interest" description="Disordered" evidence="3">
    <location>
        <begin position="37"/>
        <end position="68"/>
    </location>
</feature>
<dbReference type="AlphaFoldDB" id="A0A1H1W9L8"/>
<dbReference type="EMBL" id="LT629757">
    <property type="protein sequence ID" value="SDS93755.1"/>
    <property type="molecule type" value="Genomic_DNA"/>
</dbReference>
<keyword evidence="7" id="KW-1185">Reference proteome</keyword>
<feature type="domain" description="Glycosyltransferase subfamily 4-like N-terminal" evidence="5">
    <location>
        <begin position="15"/>
        <end position="183"/>
    </location>
</feature>
<feature type="domain" description="Glycosyl transferase family 1" evidence="4">
    <location>
        <begin position="196"/>
        <end position="350"/>
    </location>
</feature>
<dbReference type="PANTHER" id="PTHR45947">
    <property type="entry name" value="SULFOQUINOVOSYL TRANSFERASE SQD2"/>
    <property type="match status" value="1"/>
</dbReference>
<organism evidence="6 7">
    <name type="scientific">Nocardioides scoriae</name>
    <dbReference type="NCBI Taxonomy" id="642780"/>
    <lineage>
        <taxon>Bacteria</taxon>
        <taxon>Bacillati</taxon>
        <taxon>Actinomycetota</taxon>
        <taxon>Actinomycetes</taxon>
        <taxon>Propionibacteriales</taxon>
        <taxon>Nocardioidaceae</taxon>
        <taxon>Nocardioides</taxon>
    </lineage>
</organism>
<dbReference type="Proteomes" id="UP000198859">
    <property type="component" value="Chromosome I"/>
</dbReference>
<evidence type="ECO:0000259" key="5">
    <source>
        <dbReference type="Pfam" id="PF13439"/>
    </source>
</evidence>
<dbReference type="PANTHER" id="PTHR45947:SF13">
    <property type="entry name" value="TRANSFERASE"/>
    <property type="match status" value="1"/>
</dbReference>
<accession>A0A1H1W9L8</accession>
<sequence length="406" mass="43496">MRVVHLSDHYLPTLGGIETHVGALAQRQAHAGDDVTVLTSTPTTADGRWDRGRPGPRGDRPGVRWDDRERVEPGPVRVVRRRSALDGPTLHPDRVDLVHAHVSVVSTFAAPLAAAAAHDGIPTVVTVHSLWDGTGPTARLAAALTGLRRAPVTWTAVSEVAAEQVRRRLPAGTEVAVLPNAVSVAPRAATPVRGDDEPVRLVSTMRLARRKRPEALLDVVAQVCERSTRPVTLTLVGDGPLRRRVEARATRLGLDDVVTVTGRLAPGEVQRRLAEADVYVAPAVLESFGLAPLEARCVGLPVVGRTGTGLAEFVVDGRHGLLVPSDAAMVDALVRLVEDPALRHRMAEHDRTTPSAHTWEAALARHEATYAATRARRATRAAGRSGEEARSDRRTTRAPGRRAGTP</sequence>
<dbReference type="SUPFAM" id="SSF53756">
    <property type="entry name" value="UDP-Glycosyltransferase/glycogen phosphorylase"/>
    <property type="match status" value="1"/>
</dbReference>
<protein>
    <submittedName>
        <fullName evidence="6">Glycosyltransferase involved in cell wall bisynthesis</fullName>
    </submittedName>
</protein>
<dbReference type="InterPro" id="IPR001296">
    <property type="entry name" value="Glyco_trans_1"/>
</dbReference>
<dbReference type="InterPro" id="IPR028098">
    <property type="entry name" value="Glyco_trans_4-like_N"/>
</dbReference>
<dbReference type="STRING" id="642780.SAMN04488570_3084"/>
<feature type="compositionally biased region" description="Basic and acidic residues" evidence="3">
    <location>
        <begin position="47"/>
        <end position="68"/>
    </location>
</feature>
<gene>
    <name evidence="6" type="ORF">SAMN04488570_3084</name>
</gene>
<keyword evidence="1" id="KW-0328">Glycosyltransferase</keyword>
<evidence type="ECO:0000256" key="3">
    <source>
        <dbReference type="SAM" id="MobiDB-lite"/>
    </source>
</evidence>
<evidence type="ECO:0000259" key="4">
    <source>
        <dbReference type="Pfam" id="PF00534"/>
    </source>
</evidence>
<dbReference type="GO" id="GO:1901137">
    <property type="term" value="P:carbohydrate derivative biosynthetic process"/>
    <property type="evidence" value="ECO:0007669"/>
    <property type="project" value="UniProtKB-ARBA"/>
</dbReference>
<proteinExistence type="predicted"/>
<evidence type="ECO:0000256" key="2">
    <source>
        <dbReference type="ARBA" id="ARBA00022679"/>
    </source>
</evidence>
<reference evidence="7" key="1">
    <citation type="submission" date="2016-10" db="EMBL/GenBank/DDBJ databases">
        <authorList>
            <person name="Varghese N."/>
            <person name="Submissions S."/>
        </authorList>
    </citation>
    <scope>NUCLEOTIDE SEQUENCE [LARGE SCALE GENOMIC DNA]</scope>
    <source>
        <strain evidence="7">DSM 22127</strain>
    </source>
</reference>
<feature type="region of interest" description="Disordered" evidence="3">
    <location>
        <begin position="372"/>
        <end position="406"/>
    </location>
</feature>
<feature type="compositionally biased region" description="Basic and acidic residues" evidence="3">
    <location>
        <begin position="385"/>
        <end position="395"/>
    </location>
</feature>
<dbReference type="CDD" id="cd03801">
    <property type="entry name" value="GT4_PimA-like"/>
    <property type="match status" value="1"/>
</dbReference>
<dbReference type="GO" id="GO:0016757">
    <property type="term" value="F:glycosyltransferase activity"/>
    <property type="evidence" value="ECO:0007669"/>
    <property type="project" value="UniProtKB-KW"/>
</dbReference>
<dbReference type="InterPro" id="IPR050194">
    <property type="entry name" value="Glycosyltransferase_grp1"/>
</dbReference>
<evidence type="ECO:0000313" key="7">
    <source>
        <dbReference type="Proteomes" id="UP000198859"/>
    </source>
</evidence>
<dbReference type="OrthoDB" id="9802525at2"/>
<name>A0A1H1W9L8_9ACTN</name>
<evidence type="ECO:0000313" key="6">
    <source>
        <dbReference type="EMBL" id="SDS93755.1"/>
    </source>
</evidence>
<dbReference type="Pfam" id="PF00534">
    <property type="entry name" value="Glycos_transf_1"/>
    <property type="match status" value="1"/>
</dbReference>
<dbReference type="Pfam" id="PF13439">
    <property type="entry name" value="Glyco_transf_4"/>
    <property type="match status" value="1"/>
</dbReference>
<dbReference type="RefSeq" id="WP_157682901.1">
    <property type="nucleotide sequence ID" value="NZ_LT629757.1"/>
</dbReference>